<dbReference type="EMBL" id="CP021474">
    <property type="protein sequence ID" value="ARW19570.1"/>
    <property type="molecule type" value="Genomic_DNA"/>
</dbReference>
<dbReference type="InterPro" id="IPR023198">
    <property type="entry name" value="PGP-like_dom2"/>
</dbReference>
<dbReference type="SFLD" id="SFLDG01129">
    <property type="entry name" value="C1.5:_HAD__Beta-PGM__Phosphata"/>
    <property type="match status" value="1"/>
</dbReference>
<name>A0A1Y0VN59_PEDPE</name>
<dbReference type="InterPro" id="IPR036412">
    <property type="entry name" value="HAD-like_sf"/>
</dbReference>
<sequence length="212" mass="24241">MDIFYDFDGTLFDTYPAMVAALVQTAVDYQVKIDRNQAYQQMRQGSLGDAIKVLARVAKVESTTIEHHFRAIENEELKNSRPFEGVKATLESVVNHGGKNYLLTHRNQAAITLLEKFEMKTWFEDFVTGDMTFPRKPNPASLNYLIERNQVNKKTAYMIGDRNLDIDAAHNADIKGILFDPDQIINVTSHPELITNNFKDIQTYLDKKLINP</sequence>
<dbReference type="Pfam" id="PF13419">
    <property type="entry name" value="HAD_2"/>
    <property type="match status" value="1"/>
</dbReference>
<dbReference type="EC" id="3.1.3.18" evidence="1"/>
<protein>
    <submittedName>
        <fullName evidence="1">Phosphoglycolate phosphatase</fullName>
        <ecNumber evidence="1">3.1.3.18</ecNumber>
    </submittedName>
</protein>
<organism evidence="1 2">
    <name type="scientific">Pediococcus pentosaceus</name>
    <dbReference type="NCBI Taxonomy" id="1255"/>
    <lineage>
        <taxon>Bacteria</taxon>
        <taxon>Bacillati</taxon>
        <taxon>Bacillota</taxon>
        <taxon>Bacilli</taxon>
        <taxon>Lactobacillales</taxon>
        <taxon>Lactobacillaceae</taxon>
        <taxon>Pediococcus</taxon>
    </lineage>
</organism>
<dbReference type="GO" id="GO:0008967">
    <property type="term" value="F:phosphoglycolate phosphatase activity"/>
    <property type="evidence" value="ECO:0007669"/>
    <property type="project" value="UniProtKB-EC"/>
</dbReference>
<dbReference type="PANTHER" id="PTHR43434">
    <property type="entry name" value="PHOSPHOGLYCOLATE PHOSPHATASE"/>
    <property type="match status" value="1"/>
</dbReference>
<dbReference type="NCBIfam" id="TIGR01549">
    <property type="entry name" value="HAD-SF-IA-v1"/>
    <property type="match status" value="1"/>
</dbReference>
<dbReference type="AlphaFoldDB" id="A0A1Y0VN59"/>
<dbReference type="InterPro" id="IPR006439">
    <property type="entry name" value="HAD-SF_hydro_IA"/>
</dbReference>
<proteinExistence type="predicted"/>
<reference evidence="1 2" key="1">
    <citation type="submission" date="2017-05" db="EMBL/GenBank/DDBJ databases">
        <title>Genome sequence of Pediococcus pentosaceus strain SRCM100892.</title>
        <authorList>
            <person name="Cho S.H."/>
        </authorList>
    </citation>
    <scope>NUCLEOTIDE SEQUENCE [LARGE SCALE GENOMIC DNA]</scope>
    <source>
        <strain evidence="1 2">SRCM100892</strain>
    </source>
</reference>
<dbReference type="InterPro" id="IPR050155">
    <property type="entry name" value="HAD-like_hydrolase_sf"/>
</dbReference>
<dbReference type="InterPro" id="IPR041492">
    <property type="entry name" value="HAD_2"/>
</dbReference>
<gene>
    <name evidence="1" type="ORF">S100892_00997</name>
</gene>
<dbReference type="SUPFAM" id="SSF56784">
    <property type="entry name" value="HAD-like"/>
    <property type="match status" value="1"/>
</dbReference>
<dbReference type="PANTHER" id="PTHR43434:SF25">
    <property type="entry name" value="PHOSPHOGLYCOLATE PHOSPHATASE"/>
    <property type="match status" value="1"/>
</dbReference>
<dbReference type="InterPro" id="IPR023214">
    <property type="entry name" value="HAD_sf"/>
</dbReference>
<dbReference type="Proteomes" id="UP000196118">
    <property type="component" value="Chromosome"/>
</dbReference>
<evidence type="ECO:0000313" key="1">
    <source>
        <dbReference type="EMBL" id="ARW19570.1"/>
    </source>
</evidence>
<accession>A0A1Y0VN59</accession>
<dbReference type="Gene3D" id="1.10.150.240">
    <property type="entry name" value="Putative phosphatase, domain 2"/>
    <property type="match status" value="1"/>
</dbReference>
<evidence type="ECO:0000313" key="2">
    <source>
        <dbReference type="Proteomes" id="UP000196118"/>
    </source>
</evidence>
<keyword evidence="1" id="KW-0378">Hydrolase</keyword>
<dbReference type="Gene3D" id="3.40.50.1000">
    <property type="entry name" value="HAD superfamily/HAD-like"/>
    <property type="match status" value="1"/>
</dbReference>
<dbReference type="RefSeq" id="WP_055126294.1">
    <property type="nucleotide sequence ID" value="NZ_CP015918.1"/>
</dbReference>
<dbReference type="GO" id="GO:0006281">
    <property type="term" value="P:DNA repair"/>
    <property type="evidence" value="ECO:0007669"/>
    <property type="project" value="TreeGrafter"/>
</dbReference>
<dbReference type="GO" id="GO:0005829">
    <property type="term" value="C:cytosol"/>
    <property type="evidence" value="ECO:0007669"/>
    <property type="project" value="TreeGrafter"/>
</dbReference>
<dbReference type="SFLD" id="SFLDS00003">
    <property type="entry name" value="Haloacid_Dehalogenase"/>
    <property type="match status" value="1"/>
</dbReference>